<dbReference type="Proteomes" id="UP000241394">
    <property type="component" value="Chromosome LG24"/>
</dbReference>
<gene>
    <name evidence="12" type="ORF">CEY00_Acc28012</name>
</gene>
<evidence type="ECO:0000313" key="13">
    <source>
        <dbReference type="Proteomes" id="UP000241394"/>
    </source>
</evidence>
<dbReference type="InterPro" id="IPR036640">
    <property type="entry name" value="ABC1_TM_sf"/>
</dbReference>
<name>A0A2R6PM45_ACTCC</name>
<dbReference type="FunFam" id="3.40.50.300:FF:000403">
    <property type="entry name" value="ATP-binding cassette sub-family B member 8, mitochondrial"/>
    <property type="match status" value="1"/>
</dbReference>
<dbReference type="OrthoDB" id="6500128at2759"/>
<keyword evidence="4" id="KW-0547">Nucleotide-binding</keyword>
<keyword evidence="6 9" id="KW-1133">Transmembrane helix</keyword>
<keyword evidence="7 9" id="KW-0472">Membrane</keyword>
<organism evidence="12 13">
    <name type="scientific">Actinidia chinensis var. chinensis</name>
    <name type="common">Chinese soft-hair kiwi</name>
    <dbReference type="NCBI Taxonomy" id="1590841"/>
    <lineage>
        <taxon>Eukaryota</taxon>
        <taxon>Viridiplantae</taxon>
        <taxon>Streptophyta</taxon>
        <taxon>Embryophyta</taxon>
        <taxon>Tracheophyta</taxon>
        <taxon>Spermatophyta</taxon>
        <taxon>Magnoliopsida</taxon>
        <taxon>eudicotyledons</taxon>
        <taxon>Gunneridae</taxon>
        <taxon>Pentapetalae</taxon>
        <taxon>asterids</taxon>
        <taxon>Ericales</taxon>
        <taxon>Actinidiaceae</taxon>
        <taxon>Actinidia</taxon>
    </lineage>
</organism>
<protein>
    <submittedName>
        <fullName evidence="12">ABC transporter B family member 28 like</fullName>
    </submittedName>
</protein>
<evidence type="ECO:0000256" key="6">
    <source>
        <dbReference type="ARBA" id="ARBA00022989"/>
    </source>
</evidence>
<evidence type="ECO:0000256" key="5">
    <source>
        <dbReference type="ARBA" id="ARBA00022840"/>
    </source>
</evidence>
<dbReference type="InterPro" id="IPR003439">
    <property type="entry name" value="ABC_transporter-like_ATP-bd"/>
</dbReference>
<proteinExistence type="predicted"/>
<evidence type="ECO:0000256" key="4">
    <source>
        <dbReference type="ARBA" id="ARBA00022741"/>
    </source>
</evidence>
<dbReference type="AlphaFoldDB" id="A0A2R6PM45"/>
<dbReference type="SMART" id="SM00382">
    <property type="entry name" value="AAA"/>
    <property type="match status" value="1"/>
</dbReference>
<feature type="compositionally biased region" description="Low complexity" evidence="8">
    <location>
        <begin position="1"/>
        <end position="24"/>
    </location>
</feature>
<keyword evidence="13" id="KW-1185">Reference proteome</keyword>
<dbReference type="Gramene" id="PSR93399">
    <property type="protein sequence ID" value="PSR93399"/>
    <property type="gene ID" value="CEY00_Acc28012"/>
</dbReference>
<reference evidence="13" key="2">
    <citation type="journal article" date="2018" name="BMC Genomics">
        <title>A manually annotated Actinidia chinensis var. chinensis (kiwifruit) genome highlights the challenges associated with draft genomes and gene prediction in plants.</title>
        <authorList>
            <person name="Pilkington S.M."/>
            <person name="Crowhurst R."/>
            <person name="Hilario E."/>
            <person name="Nardozza S."/>
            <person name="Fraser L."/>
            <person name="Peng Y."/>
            <person name="Gunaseelan K."/>
            <person name="Simpson R."/>
            <person name="Tahir J."/>
            <person name="Deroles S.C."/>
            <person name="Templeton K."/>
            <person name="Luo Z."/>
            <person name="Davy M."/>
            <person name="Cheng C."/>
            <person name="McNeilage M."/>
            <person name="Scaglione D."/>
            <person name="Liu Y."/>
            <person name="Zhang Q."/>
            <person name="Datson P."/>
            <person name="De Silva N."/>
            <person name="Gardiner S.E."/>
            <person name="Bassett H."/>
            <person name="Chagne D."/>
            <person name="McCallum J."/>
            <person name="Dzierzon H."/>
            <person name="Deng C."/>
            <person name="Wang Y.Y."/>
            <person name="Barron L."/>
            <person name="Manako K."/>
            <person name="Bowen J."/>
            <person name="Foster T.M."/>
            <person name="Erridge Z.A."/>
            <person name="Tiffin H."/>
            <person name="Waite C.N."/>
            <person name="Davies K.M."/>
            <person name="Grierson E.P."/>
            <person name="Laing W.A."/>
            <person name="Kirk R."/>
            <person name="Chen X."/>
            <person name="Wood M."/>
            <person name="Montefiori M."/>
            <person name="Brummell D.A."/>
            <person name="Schwinn K.E."/>
            <person name="Catanach A."/>
            <person name="Fullerton C."/>
            <person name="Li D."/>
            <person name="Meiyalaghan S."/>
            <person name="Nieuwenhuizen N."/>
            <person name="Read N."/>
            <person name="Prakash R."/>
            <person name="Hunter D."/>
            <person name="Zhang H."/>
            <person name="McKenzie M."/>
            <person name="Knabel M."/>
            <person name="Harris A."/>
            <person name="Allan A.C."/>
            <person name="Gleave A."/>
            <person name="Chen A."/>
            <person name="Janssen B.J."/>
            <person name="Plunkett B."/>
            <person name="Ampomah-Dwamena C."/>
            <person name="Voogd C."/>
            <person name="Leif D."/>
            <person name="Lafferty D."/>
            <person name="Souleyre E.J.F."/>
            <person name="Varkonyi-Gasic E."/>
            <person name="Gambi F."/>
            <person name="Hanley J."/>
            <person name="Yao J.L."/>
            <person name="Cheung J."/>
            <person name="David K.M."/>
            <person name="Warren B."/>
            <person name="Marsh K."/>
            <person name="Snowden K.C."/>
            <person name="Lin-Wang K."/>
            <person name="Brian L."/>
            <person name="Martinez-Sanchez M."/>
            <person name="Wang M."/>
            <person name="Ileperuma N."/>
            <person name="Macnee N."/>
            <person name="Campin R."/>
            <person name="McAtee P."/>
            <person name="Drummond R.S.M."/>
            <person name="Espley R.V."/>
            <person name="Ireland H.S."/>
            <person name="Wu R."/>
            <person name="Atkinson R.G."/>
            <person name="Karunairetnam S."/>
            <person name="Bulley S."/>
            <person name="Chunkath S."/>
            <person name="Hanley Z."/>
            <person name="Storey R."/>
            <person name="Thrimawithana A.H."/>
            <person name="Thomson S."/>
            <person name="David C."/>
            <person name="Testolin R."/>
            <person name="Huang H."/>
            <person name="Hellens R.P."/>
            <person name="Schaffer R.J."/>
        </authorList>
    </citation>
    <scope>NUCLEOTIDE SEQUENCE [LARGE SCALE GENOMIC DNA]</scope>
    <source>
        <strain evidence="13">cv. Red5</strain>
    </source>
</reference>
<dbReference type="Gene3D" id="1.20.1560.10">
    <property type="entry name" value="ABC transporter type 1, transmembrane domain"/>
    <property type="match status" value="2"/>
</dbReference>
<dbReference type="CDD" id="cd03249">
    <property type="entry name" value="ABC_MTABC3_MDL1_MDL2"/>
    <property type="match status" value="1"/>
</dbReference>
<comment type="caution">
    <text evidence="12">The sequence shown here is derived from an EMBL/GenBank/DDBJ whole genome shotgun (WGS) entry which is preliminary data.</text>
</comment>
<dbReference type="OMA" id="WLNPWLF"/>
<dbReference type="EMBL" id="NKQK01000024">
    <property type="protein sequence ID" value="PSR93399.1"/>
    <property type="molecule type" value="Genomic_DNA"/>
</dbReference>
<evidence type="ECO:0000256" key="2">
    <source>
        <dbReference type="ARBA" id="ARBA00022448"/>
    </source>
</evidence>
<dbReference type="InterPro" id="IPR039421">
    <property type="entry name" value="Type_1_exporter"/>
</dbReference>
<dbReference type="InterPro" id="IPR011527">
    <property type="entry name" value="ABC1_TM_dom"/>
</dbReference>
<keyword evidence="2" id="KW-0813">Transport</keyword>
<feature type="domain" description="ABC transporter" evidence="10">
    <location>
        <begin position="371"/>
        <end position="609"/>
    </location>
</feature>
<dbReference type="InterPro" id="IPR017871">
    <property type="entry name" value="ABC_transporter-like_CS"/>
</dbReference>
<sequence>MSSSLLSRSGALRGRRSTASTRSAYVAGPPSDPIVADNDPKVDVSGSDGGSRQSPPKVISWGLLWSLLLRHKLRIAVSMATLVGCSACTLAMPLYSGKFFEVLIGKTPKPLWNVLSKVAVLYALEPILTIIFVVNLNTIWEKVMSNLRAQLFQRVLIQKAEFFDRYKVGELTALLTSDLGSLKGIVSDNISRDRGFRALSEVIGTICILFTLSPELAPLLGLLMITVSVLVAVYRRSTVPVFKAHGMAQASIADCVNETFSAIRTVRSFGGEKRQMSMFGSQVQGLVNTFGDLRGAFAATERINSVLSGAEIDEALAYGLERDIKSQEVHDKNFGLFINGYDINTQSLNMHYMSALKSTSSLKSLAWSGDVCLEGVYFSYPLRPDVEILSGLNLTLKWGRVTALVGPSGAGKSTIVQLLARFYEPTRGRITVAGEDVRTFDKSEWARVVSIVNQEPVLFSLSVGENIAYGLPDDYVSKEDVIKAAKAANAHDFIISLPQGYDTHVGERGGLLSGGQRQRIAIARALLKNAPILILDEATSALDAVSERLVQDALNHLMKGRTTLVIAHRLSTVQNAHQIALCDDGRITELGTHFELLGQKGQYAALVGTQRLAFE</sequence>
<keyword evidence="5" id="KW-0067">ATP-binding</keyword>
<dbReference type="Gene3D" id="3.40.50.300">
    <property type="entry name" value="P-loop containing nucleotide triphosphate hydrolases"/>
    <property type="match status" value="1"/>
</dbReference>
<evidence type="ECO:0000256" key="3">
    <source>
        <dbReference type="ARBA" id="ARBA00022692"/>
    </source>
</evidence>
<feature type="transmembrane region" description="Helical" evidence="9">
    <location>
        <begin position="75"/>
        <end position="95"/>
    </location>
</feature>
<dbReference type="SUPFAM" id="SSF90123">
    <property type="entry name" value="ABC transporter transmembrane region"/>
    <property type="match status" value="1"/>
</dbReference>
<evidence type="ECO:0000259" key="10">
    <source>
        <dbReference type="PROSITE" id="PS50893"/>
    </source>
</evidence>
<reference evidence="12 13" key="1">
    <citation type="submission" date="2017-07" db="EMBL/GenBank/DDBJ databases">
        <title>An improved, manually edited Actinidia chinensis var. chinensis (kiwifruit) genome highlights the challenges associated with draft genomes and gene prediction in plants.</title>
        <authorList>
            <person name="Pilkington S."/>
            <person name="Crowhurst R."/>
            <person name="Hilario E."/>
            <person name="Nardozza S."/>
            <person name="Fraser L."/>
            <person name="Peng Y."/>
            <person name="Gunaseelan K."/>
            <person name="Simpson R."/>
            <person name="Tahir J."/>
            <person name="Deroles S."/>
            <person name="Templeton K."/>
            <person name="Luo Z."/>
            <person name="Davy M."/>
            <person name="Cheng C."/>
            <person name="Mcneilage M."/>
            <person name="Scaglione D."/>
            <person name="Liu Y."/>
            <person name="Zhang Q."/>
            <person name="Datson P."/>
            <person name="De Silva N."/>
            <person name="Gardiner S."/>
            <person name="Bassett H."/>
            <person name="Chagne D."/>
            <person name="Mccallum J."/>
            <person name="Dzierzon H."/>
            <person name="Deng C."/>
            <person name="Wang Y.-Y."/>
            <person name="Barron N."/>
            <person name="Manako K."/>
            <person name="Bowen J."/>
            <person name="Foster T."/>
            <person name="Erridge Z."/>
            <person name="Tiffin H."/>
            <person name="Waite C."/>
            <person name="Davies K."/>
            <person name="Grierson E."/>
            <person name="Laing W."/>
            <person name="Kirk R."/>
            <person name="Chen X."/>
            <person name="Wood M."/>
            <person name="Montefiori M."/>
            <person name="Brummell D."/>
            <person name="Schwinn K."/>
            <person name="Catanach A."/>
            <person name="Fullerton C."/>
            <person name="Li D."/>
            <person name="Meiyalaghan S."/>
            <person name="Nieuwenhuizen N."/>
            <person name="Read N."/>
            <person name="Prakash R."/>
            <person name="Hunter D."/>
            <person name="Zhang H."/>
            <person name="Mckenzie M."/>
            <person name="Knabel M."/>
            <person name="Harris A."/>
            <person name="Allan A."/>
            <person name="Chen A."/>
            <person name="Janssen B."/>
            <person name="Plunkett B."/>
            <person name="Dwamena C."/>
            <person name="Voogd C."/>
            <person name="Leif D."/>
            <person name="Lafferty D."/>
            <person name="Souleyre E."/>
            <person name="Varkonyi-Gasic E."/>
            <person name="Gambi F."/>
            <person name="Hanley J."/>
            <person name="Yao J.-L."/>
            <person name="Cheung J."/>
            <person name="David K."/>
            <person name="Warren B."/>
            <person name="Marsh K."/>
            <person name="Snowden K."/>
            <person name="Lin-Wang K."/>
            <person name="Brian L."/>
            <person name="Martinez-Sanchez M."/>
            <person name="Wang M."/>
            <person name="Ileperuma N."/>
            <person name="Macnee N."/>
            <person name="Campin R."/>
            <person name="Mcatee P."/>
            <person name="Drummond R."/>
            <person name="Espley R."/>
            <person name="Ireland H."/>
            <person name="Wu R."/>
            <person name="Atkinson R."/>
            <person name="Karunairetnam S."/>
            <person name="Bulley S."/>
            <person name="Chunkath S."/>
            <person name="Hanley Z."/>
            <person name="Storey R."/>
            <person name="Thrimawithana A."/>
            <person name="Thomson S."/>
            <person name="David C."/>
            <person name="Testolin R."/>
        </authorList>
    </citation>
    <scope>NUCLEOTIDE SEQUENCE [LARGE SCALE GENOMIC DNA]</scope>
    <source>
        <strain evidence="13">cv. Red5</strain>
        <tissue evidence="12">Young leaf</tissue>
    </source>
</reference>
<evidence type="ECO:0000256" key="7">
    <source>
        <dbReference type="ARBA" id="ARBA00023136"/>
    </source>
</evidence>
<dbReference type="Pfam" id="PF00005">
    <property type="entry name" value="ABC_tran"/>
    <property type="match status" value="1"/>
</dbReference>
<dbReference type="PROSITE" id="PS00211">
    <property type="entry name" value="ABC_TRANSPORTER_1"/>
    <property type="match status" value="1"/>
</dbReference>
<feature type="domain" description="ABC transmembrane type-1" evidence="11">
    <location>
        <begin position="76"/>
        <end position="290"/>
    </location>
</feature>
<dbReference type="PROSITE" id="PS50893">
    <property type="entry name" value="ABC_TRANSPORTER_2"/>
    <property type="match status" value="1"/>
</dbReference>
<dbReference type="PANTHER" id="PTHR43394:SF7">
    <property type="entry name" value="ABC TRANSPORTER B FAMILY MEMBER 28"/>
    <property type="match status" value="1"/>
</dbReference>
<dbReference type="GO" id="GO:0015421">
    <property type="term" value="F:ABC-type oligopeptide transporter activity"/>
    <property type="evidence" value="ECO:0007669"/>
    <property type="project" value="TreeGrafter"/>
</dbReference>
<dbReference type="SUPFAM" id="SSF52540">
    <property type="entry name" value="P-loop containing nucleoside triphosphate hydrolases"/>
    <property type="match status" value="1"/>
</dbReference>
<dbReference type="PANTHER" id="PTHR43394">
    <property type="entry name" value="ATP-DEPENDENT PERMEASE MDL1, MITOCHONDRIAL"/>
    <property type="match status" value="1"/>
</dbReference>
<accession>A0A2R6PM45</accession>
<dbReference type="Pfam" id="PF00664">
    <property type="entry name" value="ABC_membrane"/>
    <property type="match status" value="1"/>
</dbReference>
<evidence type="ECO:0000256" key="8">
    <source>
        <dbReference type="SAM" id="MobiDB-lite"/>
    </source>
</evidence>
<dbReference type="FunCoup" id="A0A2R6PM45">
    <property type="interactions" value="234"/>
</dbReference>
<feature type="region of interest" description="Disordered" evidence="8">
    <location>
        <begin position="1"/>
        <end position="54"/>
    </location>
</feature>
<dbReference type="GO" id="GO:0005743">
    <property type="term" value="C:mitochondrial inner membrane"/>
    <property type="evidence" value="ECO:0007669"/>
    <property type="project" value="UniProtKB-SubCell"/>
</dbReference>
<dbReference type="InParanoid" id="A0A2R6PM45"/>
<evidence type="ECO:0000256" key="1">
    <source>
        <dbReference type="ARBA" id="ARBA00004448"/>
    </source>
</evidence>
<dbReference type="GO" id="GO:0005524">
    <property type="term" value="F:ATP binding"/>
    <property type="evidence" value="ECO:0007669"/>
    <property type="project" value="UniProtKB-KW"/>
</dbReference>
<dbReference type="GO" id="GO:0090374">
    <property type="term" value="P:oligopeptide export from mitochondrion"/>
    <property type="evidence" value="ECO:0007669"/>
    <property type="project" value="TreeGrafter"/>
</dbReference>
<dbReference type="PROSITE" id="PS50929">
    <property type="entry name" value="ABC_TM1F"/>
    <property type="match status" value="1"/>
</dbReference>
<comment type="subcellular location">
    <subcellularLocation>
        <location evidence="1">Mitochondrion inner membrane</location>
        <topology evidence="1">Multi-pass membrane protein</topology>
    </subcellularLocation>
</comment>
<dbReference type="STRING" id="1590841.A0A2R6PM45"/>
<feature type="transmembrane region" description="Helical" evidence="9">
    <location>
        <begin position="115"/>
        <end position="140"/>
    </location>
</feature>
<dbReference type="InterPro" id="IPR027417">
    <property type="entry name" value="P-loop_NTPase"/>
</dbReference>
<keyword evidence="3 9" id="KW-0812">Transmembrane</keyword>
<dbReference type="GO" id="GO:0016887">
    <property type="term" value="F:ATP hydrolysis activity"/>
    <property type="evidence" value="ECO:0007669"/>
    <property type="project" value="InterPro"/>
</dbReference>
<evidence type="ECO:0000313" key="12">
    <source>
        <dbReference type="EMBL" id="PSR93399.1"/>
    </source>
</evidence>
<evidence type="ECO:0000259" key="11">
    <source>
        <dbReference type="PROSITE" id="PS50929"/>
    </source>
</evidence>
<dbReference type="InterPro" id="IPR003593">
    <property type="entry name" value="AAA+_ATPase"/>
</dbReference>
<evidence type="ECO:0000256" key="9">
    <source>
        <dbReference type="SAM" id="Phobius"/>
    </source>
</evidence>